<sequence length="361" mass="39699">METPDKTKMSLWVKIVIYLILLFFLYVAVKILEIRISYKPVFDWWKKYGGDQYDVSIFNIFSGYNSWILFYLSKLNTSPVNTLNTTQITFFVDHILKYTYYIDGKGKGQGALLPVHVAKSVKFSKGQGIQSFDDWFTTHKIKNQVWTLKDRTGLYPDNSDRPAWREKIANWAGSTDSGKDGFWVTTSGVDIPNPKTATTWSKEWQDVVKHPDNFMAAMGISPDSPIIIGFINDKFNDPNTGLLFDANAFVKLLGEDGPNLGGWLGYLKGSQKATIDSDDYVNFLYTQYSVKPNPPPASCGNDVSGWLGAIGSALGAGGGLAAMAAFPEVSVPLMIGAGIVIGGLSIGSHIAKVIACNNAKS</sequence>
<evidence type="ECO:0000256" key="1">
    <source>
        <dbReference type="SAM" id="Phobius"/>
    </source>
</evidence>
<proteinExistence type="predicted"/>
<name>A0A6C0JQ76_9ZZZZ</name>
<keyword evidence="1" id="KW-1133">Transmembrane helix</keyword>
<keyword evidence="1" id="KW-0472">Membrane</keyword>
<reference evidence="2" key="1">
    <citation type="journal article" date="2020" name="Nature">
        <title>Giant virus diversity and host interactions through global metagenomics.</title>
        <authorList>
            <person name="Schulz F."/>
            <person name="Roux S."/>
            <person name="Paez-Espino D."/>
            <person name="Jungbluth S."/>
            <person name="Walsh D.A."/>
            <person name="Denef V.J."/>
            <person name="McMahon K.D."/>
            <person name="Konstantinidis K.T."/>
            <person name="Eloe-Fadrosh E.A."/>
            <person name="Kyrpides N.C."/>
            <person name="Woyke T."/>
        </authorList>
    </citation>
    <scope>NUCLEOTIDE SEQUENCE</scope>
    <source>
        <strain evidence="2">GVMAG-S-1038524-41</strain>
    </source>
</reference>
<protein>
    <submittedName>
        <fullName evidence="2">Uncharacterized protein</fullName>
    </submittedName>
</protein>
<feature type="transmembrane region" description="Helical" evidence="1">
    <location>
        <begin position="12"/>
        <end position="32"/>
    </location>
</feature>
<keyword evidence="1" id="KW-0812">Transmembrane</keyword>
<dbReference type="AlphaFoldDB" id="A0A6C0JQ76"/>
<evidence type="ECO:0000313" key="2">
    <source>
        <dbReference type="EMBL" id="QHU07031.1"/>
    </source>
</evidence>
<organism evidence="2">
    <name type="scientific">viral metagenome</name>
    <dbReference type="NCBI Taxonomy" id="1070528"/>
    <lineage>
        <taxon>unclassified sequences</taxon>
        <taxon>metagenomes</taxon>
        <taxon>organismal metagenomes</taxon>
    </lineage>
</organism>
<accession>A0A6C0JQ76</accession>
<dbReference type="EMBL" id="MN740671">
    <property type="protein sequence ID" value="QHU07031.1"/>
    <property type="molecule type" value="Genomic_DNA"/>
</dbReference>